<dbReference type="InterPro" id="IPR032675">
    <property type="entry name" value="LRR_dom_sf"/>
</dbReference>
<evidence type="ECO:0000256" key="4">
    <source>
        <dbReference type="ARBA" id="ARBA00022737"/>
    </source>
</evidence>
<feature type="region of interest" description="Disordered" evidence="10">
    <location>
        <begin position="45"/>
        <end position="67"/>
    </location>
</feature>
<evidence type="ECO:0000256" key="8">
    <source>
        <dbReference type="ARBA" id="ARBA00065426"/>
    </source>
</evidence>
<evidence type="ECO:0000256" key="10">
    <source>
        <dbReference type="SAM" id="MobiDB-lite"/>
    </source>
</evidence>
<accession>A0A6P3HBZ9</accession>
<dbReference type="InterPro" id="IPR050216">
    <property type="entry name" value="LRR_domain-containing"/>
</dbReference>
<dbReference type="InterPro" id="IPR057437">
    <property type="entry name" value="PIF1/LRR1_PH"/>
</dbReference>
<evidence type="ECO:0000256" key="1">
    <source>
        <dbReference type="ARBA" id="ARBA00004123"/>
    </source>
</evidence>
<dbReference type="InterPro" id="IPR001611">
    <property type="entry name" value="Leu-rich_rpt"/>
</dbReference>
<dbReference type="GO" id="GO:0005634">
    <property type="term" value="C:nucleus"/>
    <property type="evidence" value="ECO:0007669"/>
    <property type="project" value="UniProtKB-SubCell"/>
</dbReference>
<evidence type="ECO:0000256" key="2">
    <source>
        <dbReference type="ARBA" id="ARBA00004906"/>
    </source>
</evidence>
<evidence type="ECO:0000256" key="7">
    <source>
        <dbReference type="ARBA" id="ARBA00053478"/>
    </source>
</evidence>
<proteinExistence type="predicted"/>
<dbReference type="FunFam" id="3.80.10.10:FF:001792">
    <property type="entry name" value="Leucine-rich repeat protein 1"/>
    <property type="match status" value="1"/>
</dbReference>
<dbReference type="PANTHER" id="PTHR48051">
    <property type="match status" value="1"/>
</dbReference>
<dbReference type="GeneID" id="104990274"/>
<dbReference type="AlphaFoldDB" id="A0A6P3HBZ9"/>
<keyword evidence="4" id="KW-0677">Repeat</keyword>
<dbReference type="InterPro" id="IPR003591">
    <property type="entry name" value="Leu-rich_rpt_typical-subtyp"/>
</dbReference>
<keyword evidence="3" id="KW-0433">Leucine-rich repeat</keyword>
<keyword evidence="12" id="KW-1185">Reference proteome</keyword>
<dbReference type="Pfam" id="PF25344">
    <property type="entry name" value="PH_LRR1"/>
    <property type="match status" value="1"/>
</dbReference>
<evidence type="ECO:0000256" key="9">
    <source>
        <dbReference type="ARBA" id="ARBA00073551"/>
    </source>
</evidence>
<dbReference type="SUPFAM" id="SSF52058">
    <property type="entry name" value="L domain-like"/>
    <property type="match status" value="1"/>
</dbReference>
<dbReference type="KEGG" id="bbis:104990274"/>
<protein>
    <recommendedName>
        <fullName evidence="9">Leucine-rich repeat protein 1</fullName>
    </recommendedName>
</protein>
<keyword evidence="5" id="KW-0833">Ubl conjugation pathway</keyword>
<evidence type="ECO:0000259" key="11">
    <source>
        <dbReference type="Pfam" id="PF25344"/>
    </source>
</evidence>
<comment type="subunit">
    <text evidence="8">Component of the probable ECS(LRR1) E3 ubiquitin-protein ligase complex which contains CUL2, RBX1, Elongin BC complex and LRR1. Interacts with CUL2, RBX1, ELOB and ELOC.</text>
</comment>
<evidence type="ECO:0000256" key="6">
    <source>
        <dbReference type="ARBA" id="ARBA00023242"/>
    </source>
</evidence>
<gene>
    <name evidence="13" type="primary">LRR1</name>
</gene>
<comment type="pathway">
    <text evidence="2">Protein modification; protein ubiquitination.</text>
</comment>
<organism evidence="12 13">
    <name type="scientific">Bison bison bison</name>
    <name type="common">North American plains bison</name>
    <dbReference type="NCBI Taxonomy" id="43346"/>
    <lineage>
        <taxon>Eukaryota</taxon>
        <taxon>Metazoa</taxon>
        <taxon>Chordata</taxon>
        <taxon>Craniata</taxon>
        <taxon>Vertebrata</taxon>
        <taxon>Euteleostomi</taxon>
        <taxon>Mammalia</taxon>
        <taxon>Eutheria</taxon>
        <taxon>Laurasiatheria</taxon>
        <taxon>Artiodactyla</taxon>
        <taxon>Ruminantia</taxon>
        <taxon>Pecora</taxon>
        <taxon>Bovidae</taxon>
        <taxon>Bovinae</taxon>
        <taxon>Bison</taxon>
    </lineage>
</organism>
<comment type="function">
    <text evidence="7">Substrate recognition subunit of an ECS (Elongin BC-CUL2/5-SOCS-box protein) E3 ubiquitin-protein ligase complex which mediates the ubiquitination and subsequent proteasomal degradation of target proteins. ECS(LRR1) ubiquitinates MCM7 and promotes CMG replisome disassembly by VCP and chromatin extraction during S-phase. May negatively regulate the 4-1BB-mediated signaling cascades which result in the activation of NK-kappaB and JNK1.</text>
</comment>
<dbReference type="FunFam" id="3.80.10.10:FF:001222">
    <property type="entry name" value="Leucine rich repeat protein 1"/>
    <property type="match status" value="1"/>
</dbReference>
<dbReference type="Pfam" id="PF12799">
    <property type="entry name" value="LRR_4"/>
    <property type="match status" value="1"/>
</dbReference>
<feature type="domain" description="PIF1/LRR1 pleckstrin homology" evidence="11">
    <location>
        <begin position="106"/>
        <end position="227"/>
    </location>
</feature>
<evidence type="ECO:0000256" key="5">
    <source>
        <dbReference type="ARBA" id="ARBA00022786"/>
    </source>
</evidence>
<name>A0A6P3HBZ9_BISBB</name>
<dbReference type="CTD" id="122769"/>
<dbReference type="PROSITE" id="PS51450">
    <property type="entry name" value="LRR"/>
    <property type="match status" value="1"/>
</dbReference>
<keyword evidence="6" id="KW-0539">Nucleus</keyword>
<reference evidence="13" key="1">
    <citation type="submission" date="2025-08" db="UniProtKB">
        <authorList>
            <consortium name="RefSeq"/>
        </authorList>
    </citation>
    <scope>IDENTIFICATION</scope>
    <source>
        <tissue evidence="13">Blood</tissue>
    </source>
</reference>
<dbReference type="OrthoDB" id="17912at2759"/>
<dbReference type="GO" id="GO:0005737">
    <property type="term" value="C:cytoplasm"/>
    <property type="evidence" value="ECO:0007669"/>
    <property type="project" value="TreeGrafter"/>
</dbReference>
<dbReference type="SMART" id="SM00364">
    <property type="entry name" value="LRR_BAC"/>
    <property type="match status" value="4"/>
</dbReference>
<sequence length="521" mass="58474">MRNVSTESQGPREACKYSRRAQLMTSPHLSLKCCLAQYYTGNVSARSRERTWRPRRSPGSGGASRILRRSVSAVRSHSADLVLHGRGDPVRPRRIRGAAARRNGDVAPRHLPALGLRNRGKGVRAVLSLCQQAPRTPPGPRAGGERGGRHPACLFISTLKDKRGTRYELKENIEQFFTKFVDEGKATVRLKEPPVDICLSKANSSSLKGFLSAVRLAHRGCDVEAPLSTLTPVKTSEFEKFKTKMVITSKKDYPLSKNFPYSLEHLQTSYCGLVRVDMRMLCLKNLRKLDLSHNHIKKLPATIGDLIHLQELNLNDNHLESFSVALCQSTLQKSLQSLDISKNKIKALPVQFCQLRELTYLKLDDNELIRLPFKMGQLRNLRFLSAARNKLPFLPSEFKNLSLEYLDLFGNTFEQPKVLPVIHLQMPLTLLESSARTILYNRIPYGSHIIPFHLCQDLDTAKTCVCGRYSISSFIQGTTTMNLHSVAHTVVLVDNMGGTEAPIISYFCSLACYVNSCDMLK</sequence>
<dbReference type="PANTHER" id="PTHR48051:SF52">
    <property type="entry name" value="LEUCINE-RICH REPEAT PROTEIN 1"/>
    <property type="match status" value="1"/>
</dbReference>
<dbReference type="Proteomes" id="UP000515208">
    <property type="component" value="Unplaced"/>
</dbReference>
<comment type="subcellular location">
    <subcellularLocation>
        <location evidence="1">Nucleus</location>
    </subcellularLocation>
</comment>
<evidence type="ECO:0000313" key="13">
    <source>
        <dbReference type="RefSeq" id="XP_010840578.1"/>
    </source>
</evidence>
<dbReference type="Pfam" id="PF13855">
    <property type="entry name" value="LRR_8"/>
    <property type="match status" value="1"/>
</dbReference>
<evidence type="ECO:0000313" key="12">
    <source>
        <dbReference type="Proteomes" id="UP000515208"/>
    </source>
</evidence>
<dbReference type="Gene3D" id="3.80.10.10">
    <property type="entry name" value="Ribonuclease Inhibitor"/>
    <property type="match status" value="2"/>
</dbReference>
<dbReference type="SMART" id="SM00369">
    <property type="entry name" value="LRR_TYP"/>
    <property type="match status" value="5"/>
</dbReference>
<dbReference type="RefSeq" id="XP_010840578.1">
    <property type="nucleotide sequence ID" value="XM_010842276.1"/>
</dbReference>
<evidence type="ECO:0000256" key="3">
    <source>
        <dbReference type="ARBA" id="ARBA00022614"/>
    </source>
</evidence>
<dbReference type="InterPro" id="IPR025875">
    <property type="entry name" value="Leu-rich_rpt_4"/>
</dbReference>